<dbReference type="EMBL" id="CAJVPZ010088608">
    <property type="protein sequence ID" value="CAG8813539.1"/>
    <property type="molecule type" value="Genomic_DNA"/>
</dbReference>
<keyword evidence="3" id="KW-1185">Reference proteome</keyword>
<dbReference type="GO" id="GO:0004672">
    <property type="term" value="F:protein kinase activity"/>
    <property type="evidence" value="ECO:0007669"/>
    <property type="project" value="InterPro"/>
</dbReference>
<gene>
    <name evidence="2" type="ORF">RFULGI_LOCUS19011</name>
</gene>
<feature type="domain" description="Protein kinase" evidence="1">
    <location>
        <begin position="1"/>
        <end position="83"/>
    </location>
</feature>
<sequence>DGSLHDYLNKNFKLIRWNQKLDILYTAIKGLSEIHEENLMHKDFHAGNIIIHEEKLMHKDFHAGNIIIPRKVSFIADFGLCKN</sequence>
<evidence type="ECO:0000259" key="1">
    <source>
        <dbReference type="PROSITE" id="PS50011"/>
    </source>
</evidence>
<reference evidence="2" key="1">
    <citation type="submission" date="2021-06" db="EMBL/GenBank/DDBJ databases">
        <authorList>
            <person name="Kallberg Y."/>
            <person name="Tangrot J."/>
            <person name="Rosling A."/>
        </authorList>
    </citation>
    <scope>NUCLEOTIDE SEQUENCE</scope>
    <source>
        <strain evidence="2">IN212</strain>
    </source>
</reference>
<dbReference type="Pfam" id="PF07714">
    <property type="entry name" value="PK_Tyr_Ser-Thr"/>
    <property type="match status" value="1"/>
</dbReference>
<dbReference type="Proteomes" id="UP000789396">
    <property type="component" value="Unassembled WGS sequence"/>
</dbReference>
<dbReference type="InterPro" id="IPR000719">
    <property type="entry name" value="Prot_kinase_dom"/>
</dbReference>
<comment type="caution">
    <text evidence="2">The sequence shown here is derived from an EMBL/GenBank/DDBJ whole genome shotgun (WGS) entry which is preliminary data.</text>
</comment>
<dbReference type="GO" id="GO:0005524">
    <property type="term" value="F:ATP binding"/>
    <property type="evidence" value="ECO:0007669"/>
    <property type="project" value="InterPro"/>
</dbReference>
<dbReference type="Gene3D" id="1.10.510.10">
    <property type="entry name" value="Transferase(Phosphotransferase) domain 1"/>
    <property type="match status" value="1"/>
</dbReference>
<dbReference type="OrthoDB" id="2441719at2759"/>
<protein>
    <submittedName>
        <fullName evidence="2">11989_t:CDS:1</fullName>
    </submittedName>
</protein>
<accession>A0A9N9K610</accession>
<feature type="non-terminal residue" evidence="2">
    <location>
        <position position="1"/>
    </location>
</feature>
<dbReference type="SUPFAM" id="SSF56112">
    <property type="entry name" value="Protein kinase-like (PK-like)"/>
    <property type="match status" value="1"/>
</dbReference>
<dbReference type="AlphaFoldDB" id="A0A9N9K610"/>
<proteinExistence type="predicted"/>
<organism evidence="2 3">
    <name type="scientific">Racocetra fulgida</name>
    <dbReference type="NCBI Taxonomy" id="60492"/>
    <lineage>
        <taxon>Eukaryota</taxon>
        <taxon>Fungi</taxon>
        <taxon>Fungi incertae sedis</taxon>
        <taxon>Mucoromycota</taxon>
        <taxon>Glomeromycotina</taxon>
        <taxon>Glomeromycetes</taxon>
        <taxon>Diversisporales</taxon>
        <taxon>Gigasporaceae</taxon>
        <taxon>Racocetra</taxon>
    </lineage>
</organism>
<evidence type="ECO:0000313" key="2">
    <source>
        <dbReference type="EMBL" id="CAG8813539.1"/>
    </source>
</evidence>
<dbReference type="InterPro" id="IPR011009">
    <property type="entry name" value="Kinase-like_dom_sf"/>
</dbReference>
<feature type="non-terminal residue" evidence="2">
    <location>
        <position position="83"/>
    </location>
</feature>
<evidence type="ECO:0000313" key="3">
    <source>
        <dbReference type="Proteomes" id="UP000789396"/>
    </source>
</evidence>
<dbReference type="InterPro" id="IPR001245">
    <property type="entry name" value="Ser-Thr/Tyr_kinase_cat_dom"/>
</dbReference>
<dbReference type="PROSITE" id="PS50011">
    <property type="entry name" value="PROTEIN_KINASE_DOM"/>
    <property type="match status" value="1"/>
</dbReference>
<name>A0A9N9K610_9GLOM</name>